<proteinExistence type="predicted"/>
<name>A0A1B1E1N0_9APIC</name>
<keyword evidence="3" id="KW-1185">Reference proteome</keyword>
<dbReference type="GeneID" id="30909898"/>
<dbReference type="Pfam" id="PF05795">
    <property type="entry name" value="Plasmodium_Vir"/>
    <property type="match status" value="1"/>
</dbReference>
<evidence type="ECO:0000256" key="1">
    <source>
        <dbReference type="SAM" id="MobiDB-lite"/>
    </source>
</evidence>
<dbReference type="InterPro" id="IPR008780">
    <property type="entry name" value="Plasmodium_Vir"/>
</dbReference>
<dbReference type="KEGG" id="pcot:PCOAH_00031670"/>
<accession>A0A1B1E1N0</accession>
<reference evidence="3" key="1">
    <citation type="submission" date="2016-06" db="EMBL/GenBank/DDBJ databases">
        <title>First high quality genome sequence of Plasmodium coatneyi using continuous long reads from single molecule, real-time sequencing.</title>
        <authorList>
            <person name="Chien J.-T."/>
            <person name="Pakala S.B."/>
            <person name="Geraldo J.A."/>
            <person name="Lapp S.A."/>
            <person name="Barnwell J.W."/>
            <person name="Kissinger J.C."/>
            <person name="Galinski M.R."/>
            <person name="Humphrey J.C."/>
        </authorList>
    </citation>
    <scope>NUCLEOTIDE SEQUENCE [LARGE SCALE GENOMIC DNA]</scope>
    <source>
        <strain evidence="3">Hackeri</strain>
    </source>
</reference>
<dbReference type="OrthoDB" id="381419at2759"/>
<feature type="compositionally biased region" description="Polar residues" evidence="1">
    <location>
        <begin position="334"/>
        <end position="344"/>
    </location>
</feature>
<evidence type="ECO:0000313" key="3">
    <source>
        <dbReference type="Proteomes" id="UP000092716"/>
    </source>
</evidence>
<sequence length="344" mass="39043">MEELQDYGILGENDLKTLRSKTMHYGMFEKSTSTCEKGTDTWGKQIRTTLQKDSNIKNHIDRILKALCYIYGMKRDSGASVATHCNFFYFWVGDMFWNSSNSTSFQHIMDKIKNAVEEKKGEHGCTFKFPTTWSRFFKQWKTVYEYTIDKSRIENDLISGKAPCTQVYFDYLQDIKSAYKTVHTQCKQKKESNFCNNIQGVENGTGFEDVPNLKCKLVSTAATPAIISSTIGTIAVGLPALAFFLYKYGLLPSWISSTFGLNSNNSRNKTRKRRSASPNIETLTADTSSLYSTADTSTDLSTTDNSTIYNGERPLSPRGGRTRRTNNNRRGGNENSRTISYQRM</sequence>
<protein>
    <submittedName>
        <fullName evidence="2">Kir-like protein</fullName>
    </submittedName>
</protein>
<organism evidence="2 3">
    <name type="scientific">Plasmodium coatneyi</name>
    <dbReference type="NCBI Taxonomy" id="208452"/>
    <lineage>
        <taxon>Eukaryota</taxon>
        <taxon>Sar</taxon>
        <taxon>Alveolata</taxon>
        <taxon>Apicomplexa</taxon>
        <taxon>Aconoidasida</taxon>
        <taxon>Haemosporida</taxon>
        <taxon>Plasmodiidae</taxon>
        <taxon>Plasmodium</taxon>
    </lineage>
</organism>
<dbReference type="VEuPathDB" id="PlasmoDB:PCOAH_00031670"/>
<feature type="region of interest" description="Disordered" evidence="1">
    <location>
        <begin position="262"/>
        <end position="344"/>
    </location>
</feature>
<evidence type="ECO:0000313" key="2">
    <source>
        <dbReference type="EMBL" id="ANQ08739.1"/>
    </source>
</evidence>
<dbReference type="RefSeq" id="XP_019915434.1">
    <property type="nucleotide sequence ID" value="XM_020059967.1"/>
</dbReference>
<dbReference type="EMBL" id="CP016248">
    <property type="protein sequence ID" value="ANQ08739.1"/>
    <property type="molecule type" value="Genomic_DNA"/>
</dbReference>
<dbReference type="Proteomes" id="UP000092716">
    <property type="component" value="Chromosome 10"/>
</dbReference>
<gene>
    <name evidence="2" type="ORF">PCOAH_00031670</name>
</gene>
<feature type="compositionally biased region" description="Low complexity" evidence="1">
    <location>
        <begin position="282"/>
        <end position="307"/>
    </location>
</feature>
<dbReference type="AlphaFoldDB" id="A0A1B1E1N0"/>